<dbReference type="AlphaFoldDB" id="A0A3R7QN35"/>
<dbReference type="STRING" id="6689.A0A3R7QN35"/>
<dbReference type="Pfam" id="PF00400">
    <property type="entry name" value="WD40"/>
    <property type="match status" value="2"/>
</dbReference>
<dbReference type="PROSITE" id="PS50082">
    <property type="entry name" value="WD_REPEATS_2"/>
    <property type="match status" value="2"/>
</dbReference>
<dbReference type="InterPro" id="IPR036322">
    <property type="entry name" value="WD40_repeat_dom_sf"/>
</dbReference>
<evidence type="ECO:0000313" key="4">
    <source>
        <dbReference type="EMBL" id="ROT72747.1"/>
    </source>
</evidence>
<dbReference type="GO" id="GO:0071013">
    <property type="term" value="C:catalytic step 2 spliceosome"/>
    <property type="evidence" value="ECO:0007669"/>
    <property type="project" value="TreeGrafter"/>
</dbReference>
<evidence type="ECO:0000313" key="5">
    <source>
        <dbReference type="Proteomes" id="UP000283509"/>
    </source>
</evidence>
<protein>
    <submittedName>
        <fullName evidence="4">Putative U5 small nuclear ribonucleoprotein 40 kDa protein</fullName>
    </submittedName>
</protein>
<sequence>MEGKRKGDYMAVAVPTKKSRHELVAHSGEKGTVIQSGPPRTSGLMAPIMQLSGHQGDILCGKFHPEGEVLVTAGMDRQILFWNVYGECDNFAMLMGHTNAITDMHFSTDGSALYTASADKTVMCWDTTSGTRVKKLKGMLQEIEMVDGWGWVDRVCE</sequence>
<dbReference type="SUPFAM" id="SSF50978">
    <property type="entry name" value="WD40 repeat-like"/>
    <property type="match status" value="1"/>
</dbReference>
<dbReference type="GO" id="GO:0003723">
    <property type="term" value="F:RNA binding"/>
    <property type="evidence" value="ECO:0007669"/>
    <property type="project" value="TreeGrafter"/>
</dbReference>
<evidence type="ECO:0000256" key="2">
    <source>
        <dbReference type="ARBA" id="ARBA00022737"/>
    </source>
</evidence>
<dbReference type="OrthoDB" id="1068471at2759"/>
<gene>
    <name evidence="4" type="ORF">C7M84_008862</name>
</gene>
<keyword evidence="2" id="KW-0677">Repeat</keyword>
<dbReference type="InterPro" id="IPR019775">
    <property type="entry name" value="WD40_repeat_CS"/>
</dbReference>
<feature type="repeat" description="WD" evidence="3">
    <location>
        <begin position="51"/>
        <end position="84"/>
    </location>
</feature>
<keyword evidence="5" id="KW-1185">Reference proteome</keyword>
<name>A0A3R7QN35_PENVA</name>
<feature type="repeat" description="WD" evidence="3">
    <location>
        <begin position="94"/>
        <end position="135"/>
    </location>
</feature>
<dbReference type="PROSITE" id="PS50294">
    <property type="entry name" value="WD_REPEATS_REGION"/>
    <property type="match status" value="2"/>
</dbReference>
<dbReference type="Gene3D" id="2.130.10.10">
    <property type="entry name" value="YVTN repeat-like/Quinoprotein amine dehydrogenase"/>
    <property type="match status" value="1"/>
</dbReference>
<dbReference type="PANTHER" id="PTHR44006:SF1">
    <property type="entry name" value="U5 SMALL NUCLEAR RIBONUCLEOPROTEIN 40 KDA PROTEIN"/>
    <property type="match status" value="1"/>
</dbReference>
<reference evidence="4 5" key="1">
    <citation type="submission" date="2018-04" db="EMBL/GenBank/DDBJ databases">
        <authorList>
            <person name="Zhang X."/>
            <person name="Yuan J."/>
            <person name="Li F."/>
            <person name="Xiang J."/>
        </authorList>
    </citation>
    <scope>NUCLEOTIDE SEQUENCE [LARGE SCALE GENOMIC DNA]</scope>
    <source>
        <tissue evidence="4">Muscle</tissue>
    </source>
</reference>
<evidence type="ECO:0000256" key="1">
    <source>
        <dbReference type="ARBA" id="ARBA00022574"/>
    </source>
</evidence>
<dbReference type="Proteomes" id="UP000283509">
    <property type="component" value="Unassembled WGS sequence"/>
</dbReference>
<dbReference type="InterPro" id="IPR015943">
    <property type="entry name" value="WD40/YVTN_repeat-like_dom_sf"/>
</dbReference>
<accession>A0A3R7QN35</accession>
<comment type="caution">
    <text evidence="4">The sequence shown here is derived from an EMBL/GenBank/DDBJ whole genome shotgun (WGS) entry which is preliminary data.</text>
</comment>
<dbReference type="EMBL" id="QCYY01002114">
    <property type="protein sequence ID" value="ROT72747.1"/>
    <property type="molecule type" value="Genomic_DNA"/>
</dbReference>
<keyword evidence="1 3" id="KW-0853">WD repeat</keyword>
<dbReference type="PROSITE" id="PS00678">
    <property type="entry name" value="WD_REPEATS_1"/>
    <property type="match status" value="1"/>
</dbReference>
<dbReference type="InterPro" id="IPR001680">
    <property type="entry name" value="WD40_rpt"/>
</dbReference>
<dbReference type="SMART" id="SM00320">
    <property type="entry name" value="WD40"/>
    <property type="match status" value="2"/>
</dbReference>
<evidence type="ECO:0000256" key="3">
    <source>
        <dbReference type="PROSITE-ProRule" id="PRU00221"/>
    </source>
</evidence>
<reference evidence="4 5" key="2">
    <citation type="submission" date="2019-01" db="EMBL/GenBank/DDBJ databases">
        <title>The decoding of complex shrimp genome reveals the adaptation for benthos swimmer, frequently molting mechanism and breeding impact on genome.</title>
        <authorList>
            <person name="Sun Y."/>
            <person name="Gao Y."/>
            <person name="Yu Y."/>
        </authorList>
    </citation>
    <scope>NUCLEOTIDE SEQUENCE [LARGE SCALE GENOMIC DNA]</scope>
    <source>
        <tissue evidence="4">Muscle</tissue>
    </source>
</reference>
<dbReference type="PANTHER" id="PTHR44006">
    <property type="entry name" value="U5 SMALL NUCLEAR RIBONUCLEOPROTEIN 40 KDA PROTEIN"/>
    <property type="match status" value="1"/>
</dbReference>
<organism evidence="4 5">
    <name type="scientific">Penaeus vannamei</name>
    <name type="common">Whiteleg shrimp</name>
    <name type="synonym">Litopenaeus vannamei</name>
    <dbReference type="NCBI Taxonomy" id="6689"/>
    <lineage>
        <taxon>Eukaryota</taxon>
        <taxon>Metazoa</taxon>
        <taxon>Ecdysozoa</taxon>
        <taxon>Arthropoda</taxon>
        <taxon>Crustacea</taxon>
        <taxon>Multicrustacea</taxon>
        <taxon>Malacostraca</taxon>
        <taxon>Eumalacostraca</taxon>
        <taxon>Eucarida</taxon>
        <taxon>Decapoda</taxon>
        <taxon>Dendrobranchiata</taxon>
        <taxon>Penaeoidea</taxon>
        <taxon>Penaeidae</taxon>
        <taxon>Penaeus</taxon>
    </lineage>
</organism>
<dbReference type="InterPro" id="IPR052234">
    <property type="entry name" value="U5_snRNP_Component"/>
</dbReference>
<proteinExistence type="predicted"/>
<keyword evidence="4" id="KW-0687">Ribonucleoprotein</keyword>